<organism evidence="2 3">
    <name type="scientific">Zizania palustris</name>
    <name type="common">Northern wild rice</name>
    <dbReference type="NCBI Taxonomy" id="103762"/>
    <lineage>
        <taxon>Eukaryota</taxon>
        <taxon>Viridiplantae</taxon>
        <taxon>Streptophyta</taxon>
        <taxon>Embryophyta</taxon>
        <taxon>Tracheophyta</taxon>
        <taxon>Spermatophyta</taxon>
        <taxon>Magnoliopsida</taxon>
        <taxon>Liliopsida</taxon>
        <taxon>Poales</taxon>
        <taxon>Poaceae</taxon>
        <taxon>BOP clade</taxon>
        <taxon>Oryzoideae</taxon>
        <taxon>Oryzeae</taxon>
        <taxon>Zizaniinae</taxon>
        <taxon>Zizania</taxon>
    </lineage>
</organism>
<reference evidence="2" key="2">
    <citation type="submission" date="2021-02" db="EMBL/GenBank/DDBJ databases">
        <authorList>
            <person name="Kimball J.A."/>
            <person name="Haas M.W."/>
            <person name="Macchietto M."/>
            <person name="Kono T."/>
            <person name="Duquette J."/>
            <person name="Shao M."/>
        </authorList>
    </citation>
    <scope>NUCLEOTIDE SEQUENCE</scope>
    <source>
        <tissue evidence="2">Fresh leaf tissue</tissue>
    </source>
</reference>
<feature type="compositionally biased region" description="Polar residues" evidence="1">
    <location>
        <begin position="17"/>
        <end position="28"/>
    </location>
</feature>
<protein>
    <submittedName>
        <fullName evidence="2">Uncharacterized protein</fullName>
    </submittedName>
</protein>
<dbReference type="AlphaFoldDB" id="A0A8J5WH26"/>
<dbReference type="OrthoDB" id="1689420at2759"/>
<dbReference type="EMBL" id="JAAALK010000081">
    <property type="protein sequence ID" value="KAG8091080.1"/>
    <property type="molecule type" value="Genomic_DNA"/>
</dbReference>
<evidence type="ECO:0000313" key="3">
    <source>
        <dbReference type="Proteomes" id="UP000729402"/>
    </source>
</evidence>
<evidence type="ECO:0000256" key="1">
    <source>
        <dbReference type="SAM" id="MobiDB-lite"/>
    </source>
</evidence>
<evidence type="ECO:0000313" key="2">
    <source>
        <dbReference type="EMBL" id="KAG8091080.1"/>
    </source>
</evidence>
<name>A0A8J5WH26_ZIZPA</name>
<gene>
    <name evidence="2" type="ORF">GUJ93_ZPchr0011g28145</name>
</gene>
<reference evidence="2" key="1">
    <citation type="journal article" date="2021" name="bioRxiv">
        <title>Whole Genome Assembly and Annotation of Northern Wild Rice, Zizania palustris L., Supports a Whole Genome Duplication in the Zizania Genus.</title>
        <authorList>
            <person name="Haas M."/>
            <person name="Kono T."/>
            <person name="Macchietto M."/>
            <person name="Millas R."/>
            <person name="McGilp L."/>
            <person name="Shao M."/>
            <person name="Duquette J."/>
            <person name="Hirsch C.N."/>
            <person name="Kimball J."/>
        </authorList>
    </citation>
    <scope>NUCLEOTIDE SEQUENCE</scope>
    <source>
        <tissue evidence="2">Fresh leaf tissue</tissue>
    </source>
</reference>
<comment type="caution">
    <text evidence="2">The sequence shown here is derived from an EMBL/GenBank/DDBJ whole genome shotgun (WGS) entry which is preliminary data.</text>
</comment>
<dbReference type="Proteomes" id="UP000729402">
    <property type="component" value="Unassembled WGS sequence"/>
</dbReference>
<keyword evidence="3" id="KW-1185">Reference proteome</keyword>
<feature type="region of interest" description="Disordered" evidence="1">
    <location>
        <begin position="1"/>
        <end position="68"/>
    </location>
</feature>
<proteinExistence type="predicted"/>
<accession>A0A8J5WH26</accession>
<sequence length="208" mass="22698">MPPKRSLATDPPRRSPRTNGAGPSTIPQTPEVVIKPRAPRVPLAAPSMLRTDYPSSQDPEVPFEGSEDLPEDVATQKVPFDPKFKASKLHKYSGGSDPGEFSRSYALAIEASEGVQNTMAKYFPLALEGVALLFLVSKARINQVMGAAEKEVPVLDSDDASNVIRFLWKESKEKFSKMFSLNSSQGFSNTIPEINSVQNNTKANDSTQ</sequence>